<dbReference type="Pfam" id="PF05390">
    <property type="entry name" value="Kre9_KNH1_C"/>
    <property type="match status" value="1"/>
</dbReference>
<protein>
    <submittedName>
        <fullName evidence="5">Uncharacterized protein</fullName>
    </submittedName>
</protein>
<dbReference type="GO" id="GO:0005576">
    <property type="term" value="C:extracellular region"/>
    <property type="evidence" value="ECO:0007669"/>
    <property type="project" value="TreeGrafter"/>
</dbReference>
<dbReference type="Pfam" id="PF10342">
    <property type="entry name" value="Kre9_KNH"/>
    <property type="match status" value="1"/>
</dbReference>
<dbReference type="InterPro" id="IPR029063">
    <property type="entry name" value="SAM-dependent_MTases_sf"/>
</dbReference>
<feature type="region of interest" description="Disordered" evidence="2">
    <location>
        <begin position="371"/>
        <end position="391"/>
    </location>
</feature>
<name>A0A0F4GR13_9PEZI</name>
<evidence type="ECO:0000256" key="1">
    <source>
        <dbReference type="ARBA" id="ARBA00022729"/>
    </source>
</evidence>
<dbReference type="PANTHER" id="PTHR28154:SF1">
    <property type="entry name" value="CELL WALL SYNTHESIS PROTEIN KNH1-RELATED"/>
    <property type="match status" value="1"/>
</dbReference>
<dbReference type="PANTHER" id="PTHR28154">
    <property type="entry name" value="CELL WALL SYNTHESIS PROTEIN KNH1-RELATED"/>
    <property type="match status" value="1"/>
</dbReference>
<dbReference type="InterPro" id="IPR045328">
    <property type="entry name" value="Kre9/Knh1"/>
</dbReference>
<organism evidence="5 6">
    <name type="scientific">Zymoseptoria brevis</name>
    <dbReference type="NCBI Taxonomy" id="1047168"/>
    <lineage>
        <taxon>Eukaryota</taxon>
        <taxon>Fungi</taxon>
        <taxon>Dikarya</taxon>
        <taxon>Ascomycota</taxon>
        <taxon>Pezizomycotina</taxon>
        <taxon>Dothideomycetes</taxon>
        <taxon>Dothideomycetidae</taxon>
        <taxon>Mycosphaerellales</taxon>
        <taxon>Mycosphaerellaceae</taxon>
        <taxon>Zymoseptoria</taxon>
    </lineage>
</organism>
<accession>A0A0F4GR13</accession>
<dbReference type="InterPro" id="IPR008659">
    <property type="entry name" value="Kre9/Knh1_C"/>
</dbReference>
<dbReference type="CDD" id="cd02440">
    <property type="entry name" value="AdoMet_MTases"/>
    <property type="match status" value="1"/>
</dbReference>
<gene>
    <name evidence="5" type="ORF">TI39_contig357g00023</name>
</gene>
<evidence type="ECO:0000313" key="5">
    <source>
        <dbReference type="EMBL" id="KJX99462.1"/>
    </source>
</evidence>
<feature type="domain" description="Yeast cell wall synthesis Kre9/Knh1-like N-terminal" evidence="4">
    <location>
        <begin position="163"/>
        <end position="265"/>
    </location>
</feature>
<keyword evidence="6" id="KW-1185">Reference proteome</keyword>
<proteinExistence type="predicted"/>
<dbReference type="GO" id="GO:0042546">
    <property type="term" value="P:cell wall biogenesis"/>
    <property type="evidence" value="ECO:0007669"/>
    <property type="project" value="InterPro"/>
</dbReference>
<sequence length="399" mass="42581">MVELARKQVPNAVFEVGDARNWEPRGGDCSLDCVVTFFGMITGVSQDDIRAFSLRVHRWLRPGGVFVYASIAVPADGEASKWINRDQTCSAFLLDDTLLLISSAGFVIERQEVDRFFPKVEEAGLFASARDPPRSLAMRLDWLLSFATLAPSIFVLADVKFTSPKAGSDVTPGSFTVSWTDGSDSPSIDDLSTYTLQLMVGGNEEGNALPLIALASQGTFSTGSTVKGTVAVNVAGPTKNGYYLKMTSTAKSGGTIINYSDRFNIPMMTGNTPPSYAKAADAIDGTDGPPTQNNIANDVAAAAPPAADGPFAVPYALQTGLTRYAPMQGVPPTKISAKNYTPLHPTSSYKVATAFLPTATVQKTVTQSQTFSVSSRENTAAPQSNPTDDMAKYLARWKD</sequence>
<evidence type="ECO:0000256" key="2">
    <source>
        <dbReference type="SAM" id="MobiDB-lite"/>
    </source>
</evidence>
<dbReference type="InterPro" id="IPR018466">
    <property type="entry name" value="Kre9/Knh1-like_N"/>
</dbReference>
<feature type="compositionally biased region" description="Polar residues" evidence="2">
    <location>
        <begin position="376"/>
        <end position="387"/>
    </location>
</feature>
<dbReference type="STRING" id="1047168.A0A0F4GR13"/>
<evidence type="ECO:0000313" key="6">
    <source>
        <dbReference type="Proteomes" id="UP000033647"/>
    </source>
</evidence>
<feature type="domain" description="Yeast cell wall synthesis Kre9/Knh1 C-terminal" evidence="3">
    <location>
        <begin position="311"/>
        <end position="394"/>
    </location>
</feature>
<evidence type="ECO:0000259" key="4">
    <source>
        <dbReference type="Pfam" id="PF10342"/>
    </source>
</evidence>
<reference evidence="5 6" key="1">
    <citation type="submission" date="2015-03" db="EMBL/GenBank/DDBJ databases">
        <title>RNA-seq based gene annotation and comparative genomics of four Zymoseptoria species reveal species-specific pathogenicity related genes and transposable element activity.</title>
        <authorList>
            <person name="Grandaubert J."/>
            <person name="Bhattacharyya A."/>
            <person name="Stukenbrock E.H."/>
        </authorList>
    </citation>
    <scope>NUCLEOTIDE SEQUENCE [LARGE SCALE GENOMIC DNA]</scope>
    <source>
        <strain evidence="5 6">Zb18110</strain>
    </source>
</reference>
<dbReference type="GO" id="GO:0031505">
    <property type="term" value="P:fungal-type cell wall organization"/>
    <property type="evidence" value="ECO:0007669"/>
    <property type="project" value="TreeGrafter"/>
</dbReference>
<dbReference type="EMBL" id="LAFY01000349">
    <property type="protein sequence ID" value="KJX99462.1"/>
    <property type="molecule type" value="Genomic_DNA"/>
</dbReference>
<dbReference type="Proteomes" id="UP000033647">
    <property type="component" value="Unassembled WGS sequence"/>
</dbReference>
<dbReference type="GO" id="GO:0006078">
    <property type="term" value="P:(1-&gt;6)-beta-D-glucan biosynthetic process"/>
    <property type="evidence" value="ECO:0007669"/>
    <property type="project" value="InterPro"/>
</dbReference>
<comment type="caution">
    <text evidence="5">The sequence shown here is derived from an EMBL/GenBank/DDBJ whole genome shotgun (WGS) entry which is preliminary data.</text>
</comment>
<keyword evidence="1" id="KW-0732">Signal</keyword>
<evidence type="ECO:0000259" key="3">
    <source>
        <dbReference type="Pfam" id="PF05390"/>
    </source>
</evidence>
<dbReference type="Gene3D" id="3.40.50.150">
    <property type="entry name" value="Vaccinia Virus protein VP39"/>
    <property type="match status" value="1"/>
</dbReference>
<dbReference type="OrthoDB" id="2432613at2759"/>
<dbReference type="AlphaFoldDB" id="A0A0F4GR13"/>
<dbReference type="SUPFAM" id="SSF53335">
    <property type="entry name" value="S-adenosyl-L-methionine-dependent methyltransferases"/>
    <property type="match status" value="1"/>
</dbReference>